<keyword evidence="2" id="KW-0812">Transmembrane</keyword>
<keyword evidence="2" id="KW-1133">Transmembrane helix</keyword>
<feature type="disulfide bond" evidence="1">
    <location>
        <begin position="115"/>
        <end position="125"/>
    </location>
</feature>
<keyword evidence="6" id="KW-1185">Reference proteome</keyword>
<feature type="disulfide bond" evidence="1">
    <location>
        <begin position="143"/>
        <end position="152"/>
    </location>
</feature>
<evidence type="ECO:0000256" key="2">
    <source>
        <dbReference type="SAM" id="Phobius"/>
    </source>
</evidence>
<sequence>MTQAFPRKTQLGCLSIRSTPFGANSCLLILMLMQLCCGPSSSQTFQVKGQFYVYHFGEVITIPTAHCGRQYKNDKDLLLNSSFYTEDAYHIVVYKSMYIDVCNEKYYIWLEDKDCQRNCNQHGTCATVAATNNTPIETTQCICNSGWGGAFCEIEQPTKVVLIGWSTLICAIGVILLYLAHARYRDLNIYPPCEVRLRLVDVIQMRQEEARSKIAESLKKDSD</sequence>
<comment type="caution">
    <text evidence="1">Lacks conserved residue(s) required for the propagation of feature annotation.</text>
</comment>
<reference evidence="5 6" key="1">
    <citation type="journal article" date="2017" name="Curr. Biol.">
        <title>Genome architecture and evolution of a unichromosomal asexual nematode.</title>
        <authorList>
            <person name="Fradin H."/>
            <person name="Zegar C."/>
            <person name="Gutwein M."/>
            <person name="Lucas J."/>
            <person name="Kovtun M."/>
            <person name="Corcoran D."/>
            <person name="Baugh L.R."/>
            <person name="Kiontke K."/>
            <person name="Gunsalus K."/>
            <person name="Fitch D.H."/>
            <person name="Piano F."/>
        </authorList>
    </citation>
    <scope>NUCLEOTIDE SEQUENCE [LARGE SCALE GENOMIC DNA]</scope>
    <source>
        <strain evidence="5">PF1309</strain>
    </source>
</reference>
<organism evidence="5 6">
    <name type="scientific">Diploscapter pachys</name>
    <dbReference type="NCBI Taxonomy" id="2018661"/>
    <lineage>
        <taxon>Eukaryota</taxon>
        <taxon>Metazoa</taxon>
        <taxon>Ecdysozoa</taxon>
        <taxon>Nematoda</taxon>
        <taxon>Chromadorea</taxon>
        <taxon>Rhabditida</taxon>
        <taxon>Rhabditina</taxon>
        <taxon>Rhabditomorpha</taxon>
        <taxon>Rhabditoidea</taxon>
        <taxon>Rhabditidae</taxon>
        <taxon>Diploscapter</taxon>
    </lineage>
</organism>
<gene>
    <name evidence="5" type="ORF">WR25_21096</name>
</gene>
<dbReference type="SUPFAM" id="SSF57196">
    <property type="entry name" value="EGF/Laminin"/>
    <property type="match status" value="1"/>
</dbReference>
<evidence type="ECO:0000256" key="3">
    <source>
        <dbReference type="SAM" id="SignalP"/>
    </source>
</evidence>
<dbReference type="AlphaFoldDB" id="A0A2A2KFK5"/>
<evidence type="ECO:0000313" key="6">
    <source>
        <dbReference type="Proteomes" id="UP000218231"/>
    </source>
</evidence>
<dbReference type="Gene3D" id="2.10.25.10">
    <property type="entry name" value="Laminin"/>
    <property type="match status" value="1"/>
</dbReference>
<feature type="chain" id="PRO_5012652139" description="EGF-like domain-containing protein" evidence="3">
    <location>
        <begin position="43"/>
        <end position="223"/>
    </location>
</feature>
<accession>A0A2A2KFK5</accession>
<dbReference type="InterPro" id="IPR000742">
    <property type="entry name" value="EGF"/>
</dbReference>
<feature type="transmembrane region" description="Helical" evidence="2">
    <location>
        <begin position="160"/>
        <end position="180"/>
    </location>
</feature>
<keyword evidence="1" id="KW-1015">Disulfide bond</keyword>
<comment type="caution">
    <text evidence="5">The sequence shown here is derived from an EMBL/GenBank/DDBJ whole genome shotgun (WGS) entry which is preliminary data.</text>
</comment>
<dbReference type="PROSITE" id="PS00022">
    <property type="entry name" value="EGF_1"/>
    <property type="match status" value="1"/>
</dbReference>
<keyword evidence="1" id="KW-0245">EGF-like domain</keyword>
<evidence type="ECO:0000259" key="4">
    <source>
        <dbReference type="PROSITE" id="PS50026"/>
    </source>
</evidence>
<feature type="signal peptide" evidence="3">
    <location>
        <begin position="1"/>
        <end position="42"/>
    </location>
</feature>
<keyword evidence="2" id="KW-0472">Membrane</keyword>
<evidence type="ECO:0000313" key="5">
    <source>
        <dbReference type="EMBL" id="PAV72643.1"/>
    </source>
</evidence>
<dbReference type="Proteomes" id="UP000218231">
    <property type="component" value="Unassembled WGS sequence"/>
</dbReference>
<keyword evidence="3" id="KW-0732">Signal</keyword>
<proteinExistence type="predicted"/>
<evidence type="ECO:0000256" key="1">
    <source>
        <dbReference type="PROSITE-ProRule" id="PRU00076"/>
    </source>
</evidence>
<dbReference type="PROSITE" id="PS01186">
    <property type="entry name" value="EGF_2"/>
    <property type="match status" value="1"/>
</dbReference>
<name>A0A2A2KFK5_9BILA</name>
<dbReference type="PROSITE" id="PS50026">
    <property type="entry name" value="EGF_3"/>
    <property type="match status" value="1"/>
</dbReference>
<dbReference type="EMBL" id="LIAE01008744">
    <property type="protein sequence ID" value="PAV72643.1"/>
    <property type="molecule type" value="Genomic_DNA"/>
</dbReference>
<feature type="domain" description="EGF-like" evidence="4">
    <location>
        <begin position="111"/>
        <end position="153"/>
    </location>
</feature>
<protein>
    <recommendedName>
        <fullName evidence="4">EGF-like domain-containing protein</fullName>
    </recommendedName>
</protein>